<reference evidence="2" key="1">
    <citation type="submission" date="2024-05" db="EMBL/GenBank/DDBJ databases">
        <title>Isolation and characterization of Sporomusa carbonis sp. nov., a carboxydotrophic hydrogenogen in the genus of Sporomusa isolated from a charcoal burning pile.</title>
        <authorList>
            <person name="Boeer T."/>
            <person name="Rosenbaum F."/>
            <person name="Eysell L."/>
            <person name="Mueller V."/>
            <person name="Daniel R."/>
            <person name="Poehlein A."/>
        </authorList>
    </citation>
    <scope>NUCLEOTIDE SEQUENCE [LARGE SCALE GENOMIC DNA]</scope>
    <source>
        <strain evidence="2">DSM 3132</strain>
    </source>
</reference>
<sequence>MENRNHKFRHKHFAYIDRLLIRLATSAIVLLLITQALLLNGEARKYLSLVDRLEGEQITSPSAMYAIDVSRSDSNRVWGTVNKAIAKSIRTLRSGKNITVRMITPSTSGDAFVTINGEIAGNFAKGKVELTVFDGDYMELDITAVEKPAQFIIDTHKNDMIYPADGILLEGKDNILVIGKVIFKQ</sequence>
<dbReference type="RefSeq" id="WP_093791321.1">
    <property type="nucleotide sequence ID" value="NZ_CP155571.1"/>
</dbReference>
<keyword evidence="1" id="KW-0472">Membrane</keyword>
<dbReference type="EMBL" id="CP155571">
    <property type="protein sequence ID" value="XFO72819.1"/>
    <property type="molecule type" value="Genomic_DNA"/>
</dbReference>
<protein>
    <recommendedName>
        <fullName evidence="4">DUF5666 domain-containing protein</fullName>
    </recommendedName>
</protein>
<evidence type="ECO:0000313" key="2">
    <source>
        <dbReference type="EMBL" id="XFO72819.1"/>
    </source>
</evidence>
<evidence type="ECO:0000256" key="1">
    <source>
        <dbReference type="SAM" id="Phobius"/>
    </source>
</evidence>
<accession>A0ABZ3J399</accession>
<evidence type="ECO:0008006" key="4">
    <source>
        <dbReference type="Google" id="ProtNLM"/>
    </source>
</evidence>
<dbReference type="Proteomes" id="UP000216052">
    <property type="component" value="Chromosome"/>
</dbReference>
<feature type="transmembrane region" description="Helical" evidence="1">
    <location>
        <begin position="20"/>
        <end position="39"/>
    </location>
</feature>
<organism evidence="2 3">
    <name type="scientific">Sporomusa acidovorans (strain ATCC 49682 / DSM 3132 / Mol)</name>
    <dbReference type="NCBI Taxonomy" id="1123286"/>
    <lineage>
        <taxon>Bacteria</taxon>
        <taxon>Bacillati</taxon>
        <taxon>Bacillota</taxon>
        <taxon>Negativicutes</taxon>
        <taxon>Selenomonadales</taxon>
        <taxon>Sporomusaceae</taxon>
        <taxon>Sporomusa</taxon>
    </lineage>
</organism>
<keyword evidence="1" id="KW-0812">Transmembrane</keyword>
<proteinExistence type="predicted"/>
<keyword evidence="3" id="KW-1185">Reference proteome</keyword>
<name>A0ABZ3J399_SPOA4</name>
<keyword evidence="1" id="KW-1133">Transmembrane helix</keyword>
<gene>
    <name evidence="2" type="ORF">SPACI_028730</name>
</gene>
<evidence type="ECO:0000313" key="3">
    <source>
        <dbReference type="Proteomes" id="UP000216052"/>
    </source>
</evidence>